<evidence type="ECO:0000313" key="2">
    <source>
        <dbReference type="EMBL" id="GAA4434625.1"/>
    </source>
</evidence>
<feature type="transmembrane region" description="Helical" evidence="1">
    <location>
        <begin position="9"/>
        <end position="29"/>
    </location>
</feature>
<dbReference type="RefSeq" id="WP_345159605.1">
    <property type="nucleotide sequence ID" value="NZ_BAABHC010000014.1"/>
</dbReference>
<accession>A0ABP8LT11</accession>
<sequence length="62" mass="6608">MLKRFLFPFGYPVMLIAHFIYGGTLAAITTQSSSYAAGLIGGGAGVLVGIVAYVILRRFKVL</sequence>
<gene>
    <name evidence="2" type="ORF">GCM10023188_25760</name>
</gene>
<keyword evidence="3" id="KW-1185">Reference proteome</keyword>
<name>A0ABP8LT11_9BACT</name>
<reference evidence="3" key="1">
    <citation type="journal article" date="2019" name="Int. J. Syst. Evol. Microbiol.">
        <title>The Global Catalogue of Microorganisms (GCM) 10K type strain sequencing project: providing services to taxonomists for standard genome sequencing and annotation.</title>
        <authorList>
            <consortium name="The Broad Institute Genomics Platform"/>
            <consortium name="The Broad Institute Genome Sequencing Center for Infectious Disease"/>
            <person name="Wu L."/>
            <person name="Ma J."/>
        </authorList>
    </citation>
    <scope>NUCLEOTIDE SEQUENCE [LARGE SCALE GENOMIC DNA]</scope>
    <source>
        <strain evidence="3">JCM 17926</strain>
    </source>
</reference>
<keyword evidence="1" id="KW-0812">Transmembrane</keyword>
<dbReference type="Proteomes" id="UP001500552">
    <property type="component" value="Unassembled WGS sequence"/>
</dbReference>
<keyword evidence="1" id="KW-1133">Transmembrane helix</keyword>
<comment type="caution">
    <text evidence="2">The sequence shown here is derived from an EMBL/GenBank/DDBJ whole genome shotgun (WGS) entry which is preliminary data.</text>
</comment>
<dbReference type="EMBL" id="BAABHC010000014">
    <property type="protein sequence ID" value="GAA4434625.1"/>
    <property type="molecule type" value="Genomic_DNA"/>
</dbReference>
<evidence type="ECO:0000313" key="3">
    <source>
        <dbReference type="Proteomes" id="UP001500552"/>
    </source>
</evidence>
<feature type="transmembrane region" description="Helical" evidence="1">
    <location>
        <begin position="35"/>
        <end position="56"/>
    </location>
</feature>
<protein>
    <submittedName>
        <fullName evidence="2">Uncharacterized protein</fullName>
    </submittedName>
</protein>
<organism evidence="2 3">
    <name type="scientific">Pontibacter saemangeumensis</name>
    <dbReference type="NCBI Taxonomy" id="1084525"/>
    <lineage>
        <taxon>Bacteria</taxon>
        <taxon>Pseudomonadati</taxon>
        <taxon>Bacteroidota</taxon>
        <taxon>Cytophagia</taxon>
        <taxon>Cytophagales</taxon>
        <taxon>Hymenobacteraceae</taxon>
        <taxon>Pontibacter</taxon>
    </lineage>
</organism>
<keyword evidence="1" id="KW-0472">Membrane</keyword>
<proteinExistence type="predicted"/>
<evidence type="ECO:0000256" key="1">
    <source>
        <dbReference type="SAM" id="Phobius"/>
    </source>
</evidence>